<name>A0AAV3S3W2_9EURY</name>
<dbReference type="SUPFAM" id="SSF50998">
    <property type="entry name" value="Quinoprotein alcohol dehydrogenase-like"/>
    <property type="match status" value="1"/>
</dbReference>
<dbReference type="InterPro" id="IPR018391">
    <property type="entry name" value="PQQ_b-propeller_rpt"/>
</dbReference>
<organism evidence="2 3">
    <name type="scientific">Halarchaeum salinum</name>
    <dbReference type="NCBI Taxonomy" id="489912"/>
    <lineage>
        <taxon>Archaea</taxon>
        <taxon>Methanobacteriati</taxon>
        <taxon>Methanobacteriota</taxon>
        <taxon>Stenosarchaea group</taxon>
        <taxon>Halobacteria</taxon>
        <taxon>Halobacteriales</taxon>
        <taxon>Halobacteriaceae</taxon>
    </lineage>
</organism>
<reference evidence="2 3" key="1">
    <citation type="journal article" date="2019" name="Int. J. Syst. Evol. Microbiol.">
        <title>The Global Catalogue of Microorganisms (GCM) 10K type strain sequencing project: providing services to taxonomists for standard genome sequencing and annotation.</title>
        <authorList>
            <consortium name="The Broad Institute Genomics Platform"/>
            <consortium name="The Broad Institute Genome Sequencing Center for Infectious Disease"/>
            <person name="Wu L."/>
            <person name="Ma J."/>
        </authorList>
    </citation>
    <scope>NUCLEOTIDE SEQUENCE [LARGE SCALE GENOMIC DNA]</scope>
    <source>
        <strain evidence="2 3">JCM 16330</strain>
    </source>
</reference>
<evidence type="ECO:0000313" key="2">
    <source>
        <dbReference type="EMBL" id="GAA0290377.1"/>
    </source>
</evidence>
<dbReference type="SMART" id="SM00564">
    <property type="entry name" value="PQQ"/>
    <property type="match status" value="4"/>
</dbReference>
<dbReference type="PANTHER" id="PTHR34512">
    <property type="entry name" value="CELL SURFACE PROTEIN"/>
    <property type="match status" value="1"/>
</dbReference>
<dbReference type="Proteomes" id="UP001500837">
    <property type="component" value="Unassembled WGS sequence"/>
</dbReference>
<dbReference type="RefSeq" id="WP_211313394.1">
    <property type="nucleotide sequence ID" value="NZ_BAAABL010000008.1"/>
</dbReference>
<sequence>MKRRDILTSLGAGLAATLTGCSTAVKTGYKLEKGCEPATTTPLWGQRSATRTGASFVDRPVPVETNATVGVVNVGGTNPLDTASEAPVLAGSHAITPTANGLAAHDRTTGERQWTSSLPEETGVSTTPVIACGLVIAATSNGSTYVLDLETGEQVGTIPVKGGTRPECSPVLSGSTLLVPGDGVTAYDLEAGETLWSEDPDNSVVGVCADDSFAYVTYRTAVEPGSLSLDLQSGGTEWTLNDPSAFDTPPAISNGLLYAVTNAQELVCVSAADGMVEWRHSLPEKGYARPAIAGEQVAVNAGQGDQARVFDTETGDELTTVKTGGSYTQPVFTEDALMVAGRDAGLVVLERSSLEISTHHSSVGHVASQISVGTNEAFYVPAPSGGLHHVAFEGR</sequence>
<dbReference type="Pfam" id="PF13360">
    <property type="entry name" value="PQQ_2"/>
    <property type="match status" value="1"/>
</dbReference>
<dbReference type="AlphaFoldDB" id="A0AAV3S3W2"/>
<accession>A0AAV3S3W2</accession>
<dbReference type="InterPro" id="IPR015943">
    <property type="entry name" value="WD40/YVTN_repeat-like_dom_sf"/>
</dbReference>
<evidence type="ECO:0000313" key="3">
    <source>
        <dbReference type="Proteomes" id="UP001500837"/>
    </source>
</evidence>
<dbReference type="Gene3D" id="2.130.10.10">
    <property type="entry name" value="YVTN repeat-like/Quinoprotein amine dehydrogenase"/>
    <property type="match status" value="2"/>
</dbReference>
<proteinExistence type="predicted"/>
<feature type="domain" description="Pyrrolo-quinoline quinone repeat" evidence="1">
    <location>
        <begin position="228"/>
        <end position="374"/>
    </location>
</feature>
<comment type="caution">
    <text evidence="2">The sequence shown here is derived from an EMBL/GenBank/DDBJ whole genome shotgun (WGS) entry which is preliminary data.</text>
</comment>
<dbReference type="EMBL" id="BAAABL010000008">
    <property type="protein sequence ID" value="GAA0290377.1"/>
    <property type="molecule type" value="Genomic_DNA"/>
</dbReference>
<dbReference type="PANTHER" id="PTHR34512:SF30">
    <property type="entry name" value="OUTER MEMBRANE PROTEIN ASSEMBLY FACTOR BAMB"/>
    <property type="match status" value="1"/>
</dbReference>
<keyword evidence="3" id="KW-1185">Reference proteome</keyword>
<evidence type="ECO:0000259" key="1">
    <source>
        <dbReference type="Pfam" id="PF13360"/>
    </source>
</evidence>
<dbReference type="PROSITE" id="PS51257">
    <property type="entry name" value="PROKAR_LIPOPROTEIN"/>
    <property type="match status" value="1"/>
</dbReference>
<gene>
    <name evidence="2" type="ORF">GCM10009066_01100</name>
</gene>
<protein>
    <recommendedName>
        <fullName evidence="1">Pyrrolo-quinoline quinone repeat domain-containing protein</fullName>
    </recommendedName>
</protein>
<dbReference type="InterPro" id="IPR002372">
    <property type="entry name" value="PQQ_rpt_dom"/>
</dbReference>
<dbReference type="InterPro" id="IPR011047">
    <property type="entry name" value="Quinoprotein_ADH-like_sf"/>
</dbReference>